<dbReference type="SUPFAM" id="SSF54534">
    <property type="entry name" value="FKBP-like"/>
    <property type="match status" value="1"/>
</dbReference>
<dbReference type="PROSITE" id="PS50198">
    <property type="entry name" value="PPIC_PPIASE_2"/>
    <property type="match status" value="1"/>
</dbReference>
<dbReference type="GO" id="GO:0016853">
    <property type="term" value="F:isomerase activity"/>
    <property type="evidence" value="ECO:0007669"/>
    <property type="project" value="UniProtKB-KW"/>
</dbReference>
<dbReference type="Gene3D" id="3.10.50.40">
    <property type="match status" value="1"/>
</dbReference>
<dbReference type="Pfam" id="PF13616">
    <property type="entry name" value="Rotamase_3"/>
    <property type="match status" value="1"/>
</dbReference>
<sequence>MKKQILIFVILICFQNLSAQTLKEKLDKITTVEEAKAFISNNPELDPELYTIEPEMDTLTSANFKALKLGDVFNIEGNDNLFKVVGMSKGNAFRVSYIYLDGSKKSLNEINKLRPEIIKQYRKGTPFLDLVKKYTMDGNPTGELDWFMNGSMVPEFEAAVKAHKKGEIFTVDVPEKKWYYVTLKTHDDRGTTGLEILTVKNIN</sequence>
<feature type="signal peptide" evidence="2">
    <location>
        <begin position="1"/>
        <end position="19"/>
    </location>
</feature>
<evidence type="ECO:0000256" key="2">
    <source>
        <dbReference type="SAM" id="SignalP"/>
    </source>
</evidence>
<evidence type="ECO:0000313" key="5">
    <source>
        <dbReference type="Proteomes" id="UP001059844"/>
    </source>
</evidence>
<keyword evidence="5" id="KW-1185">Reference proteome</keyword>
<keyword evidence="1" id="KW-0697">Rotamase</keyword>
<accession>A0ABY5ISY0</accession>
<keyword evidence="1 4" id="KW-0413">Isomerase</keyword>
<dbReference type="RefSeq" id="WP_256550249.1">
    <property type="nucleotide sequence ID" value="NZ_CP101751.1"/>
</dbReference>
<dbReference type="InterPro" id="IPR000297">
    <property type="entry name" value="PPIase_PpiC"/>
</dbReference>
<dbReference type="Proteomes" id="UP001059844">
    <property type="component" value="Chromosome"/>
</dbReference>
<dbReference type="InterPro" id="IPR046357">
    <property type="entry name" value="PPIase_dom_sf"/>
</dbReference>
<gene>
    <name evidence="4" type="ORF">NOX80_13125</name>
</gene>
<protein>
    <submittedName>
        <fullName evidence="4">Peptidyl-prolyl cis-trans isomerase</fullName>
    </submittedName>
</protein>
<feature type="chain" id="PRO_5046329334" evidence="2">
    <location>
        <begin position="20"/>
        <end position="203"/>
    </location>
</feature>
<name>A0ABY5ISY0_9FLAO</name>
<keyword evidence="2" id="KW-0732">Signal</keyword>
<feature type="domain" description="PpiC" evidence="3">
    <location>
        <begin position="90"/>
        <end position="186"/>
    </location>
</feature>
<evidence type="ECO:0000313" key="4">
    <source>
        <dbReference type="EMBL" id="UUC44571.1"/>
    </source>
</evidence>
<reference evidence="4" key="1">
    <citation type="submission" date="2022-07" db="EMBL/GenBank/DDBJ databases">
        <title>Isolation, identification, and degradation of a PFOSA degrading strain from sewage treatment plant.</title>
        <authorList>
            <person name="Zhang L."/>
            <person name="Huo Y."/>
        </authorList>
    </citation>
    <scope>NUCLEOTIDE SEQUENCE</scope>
    <source>
        <strain evidence="4">C1</strain>
    </source>
</reference>
<evidence type="ECO:0000259" key="3">
    <source>
        <dbReference type="PROSITE" id="PS50198"/>
    </source>
</evidence>
<proteinExistence type="predicted"/>
<dbReference type="EMBL" id="CP101751">
    <property type="protein sequence ID" value="UUC44571.1"/>
    <property type="molecule type" value="Genomic_DNA"/>
</dbReference>
<organism evidence="4 5">
    <name type="scientific">Flavobacterium cerinum</name>
    <dbReference type="NCBI Taxonomy" id="2502784"/>
    <lineage>
        <taxon>Bacteria</taxon>
        <taxon>Pseudomonadati</taxon>
        <taxon>Bacteroidota</taxon>
        <taxon>Flavobacteriia</taxon>
        <taxon>Flavobacteriales</taxon>
        <taxon>Flavobacteriaceae</taxon>
        <taxon>Flavobacterium</taxon>
    </lineage>
</organism>
<evidence type="ECO:0000256" key="1">
    <source>
        <dbReference type="PROSITE-ProRule" id="PRU00278"/>
    </source>
</evidence>